<keyword evidence="3" id="KW-1185">Reference proteome</keyword>
<dbReference type="STRING" id="214095.RU97_GL000201"/>
<dbReference type="EMBL" id="JXKH01000001">
    <property type="protein sequence ID" value="OJG19968.1"/>
    <property type="molecule type" value="Genomic_DNA"/>
</dbReference>
<evidence type="ECO:0000313" key="2">
    <source>
        <dbReference type="EMBL" id="OJG19968.1"/>
    </source>
</evidence>
<reference evidence="2 3" key="1">
    <citation type="submission" date="2014-12" db="EMBL/GenBank/DDBJ databases">
        <title>Draft genome sequences of 29 type strains of Enterococci.</title>
        <authorList>
            <person name="Zhong Z."/>
            <person name="Sun Z."/>
            <person name="Liu W."/>
            <person name="Zhang W."/>
            <person name="Zhang H."/>
        </authorList>
    </citation>
    <scope>NUCLEOTIDE SEQUENCE [LARGE SCALE GENOMIC DNA]</scope>
    <source>
        <strain evidence="2 3">DSM 17029</strain>
    </source>
</reference>
<name>A0A1L8RJP5_9ENTE</name>
<organism evidence="2 3">
    <name type="scientific">Enterococcus canis</name>
    <dbReference type="NCBI Taxonomy" id="214095"/>
    <lineage>
        <taxon>Bacteria</taxon>
        <taxon>Bacillati</taxon>
        <taxon>Bacillota</taxon>
        <taxon>Bacilli</taxon>
        <taxon>Lactobacillales</taxon>
        <taxon>Enterococcaceae</taxon>
        <taxon>Enterococcus</taxon>
    </lineage>
</organism>
<comment type="caution">
    <text evidence="2">The sequence shown here is derived from an EMBL/GenBank/DDBJ whole genome shotgun (WGS) entry which is preliminary data.</text>
</comment>
<keyword evidence="1" id="KW-1133">Transmembrane helix</keyword>
<dbReference type="Proteomes" id="UP000181884">
    <property type="component" value="Unassembled WGS sequence"/>
</dbReference>
<accession>A0A1L8RJP5</accession>
<dbReference type="RefSeq" id="WP_157490286.1">
    <property type="nucleotide sequence ID" value="NZ_JXKH01000001.1"/>
</dbReference>
<feature type="transmembrane region" description="Helical" evidence="1">
    <location>
        <begin position="20"/>
        <end position="41"/>
    </location>
</feature>
<evidence type="ECO:0000313" key="3">
    <source>
        <dbReference type="Proteomes" id="UP000181884"/>
    </source>
</evidence>
<sequence>MWKWFEGIGCILLGLANIWLFRSSTFWLLGFLLLAYGIYVLTRNQH</sequence>
<keyword evidence="1" id="KW-0812">Transmembrane</keyword>
<protein>
    <submittedName>
        <fullName evidence="2">Uncharacterized protein</fullName>
    </submittedName>
</protein>
<evidence type="ECO:0000256" key="1">
    <source>
        <dbReference type="SAM" id="Phobius"/>
    </source>
</evidence>
<proteinExistence type="predicted"/>
<gene>
    <name evidence="2" type="ORF">RU97_GL000201</name>
</gene>
<dbReference type="AlphaFoldDB" id="A0A1L8RJP5"/>
<keyword evidence="1" id="KW-0472">Membrane</keyword>